<protein>
    <submittedName>
        <fullName evidence="1">Uncharacterized protein</fullName>
    </submittedName>
</protein>
<evidence type="ECO:0000313" key="1">
    <source>
        <dbReference type="EMBL" id="MBW9109759.1"/>
    </source>
</evidence>
<proteinExistence type="predicted"/>
<name>A0ABS7HY69_9MICO</name>
<dbReference type="EMBL" id="JAEUAX010000003">
    <property type="protein sequence ID" value="MBW9109759.1"/>
    <property type="molecule type" value="Genomic_DNA"/>
</dbReference>
<sequence>MSTPYTASKKPEKIVMLLNVRPERSLWVPSCEKCSCHHVASWVVRIATATPTGSDSTASRPMRWAM</sequence>
<gene>
    <name evidence="1" type="ORF">JNB61_08240</name>
</gene>
<keyword evidence="2" id="KW-1185">Reference proteome</keyword>
<accession>A0ABS7HY69</accession>
<organism evidence="1 2">
    <name type="scientific">Microbacterium ureisolvens</name>
    <dbReference type="NCBI Taxonomy" id="2781186"/>
    <lineage>
        <taxon>Bacteria</taxon>
        <taxon>Bacillati</taxon>
        <taxon>Actinomycetota</taxon>
        <taxon>Actinomycetes</taxon>
        <taxon>Micrococcales</taxon>
        <taxon>Microbacteriaceae</taxon>
        <taxon>Microbacterium</taxon>
    </lineage>
</organism>
<comment type="caution">
    <text evidence="1">The sequence shown here is derived from an EMBL/GenBank/DDBJ whole genome shotgun (WGS) entry which is preliminary data.</text>
</comment>
<evidence type="ECO:0000313" key="2">
    <source>
        <dbReference type="Proteomes" id="UP000777440"/>
    </source>
</evidence>
<reference evidence="1 2" key="1">
    <citation type="journal article" date="2021" name="MBio">
        <title>Poor Competitiveness of Bradyrhizobium in Pigeon Pea Root Colonization in Indian Soils.</title>
        <authorList>
            <person name="Chalasani D."/>
            <person name="Basu A."/>
            <person name="Pullabhotla S.V.S.R.N."/>
            <person name="Jorrin B."/>
            <person name="Neal A.L."/>
            <person name="Poole P.S."/>
            <person name="Podile A.R."/>
            <person name="Tkacz A."/>
        </authorList>
    </citation>
    <scope>NUCLEOTIDE SEQUENCE [LARGE SCALE GENOMIC DNA]</scope>
    <source>
        <strain evidence="1 2">HU12</strain>
    </source>
</reference>
<dbReference type="Proteomes" id="UP000777440">
    <property type="component" value="Unassembled WGS sequence"/>
</dbReference>